<dbReference type="RefSeq" id="WP_111504176.1">
    <property type="nucleotide sequence ID" value="NZ_CP021965.1"/>
</dbReference>
<dbReference type="EMBL" id="CP021965">
    <property type="protein sequence ID" value="AWV33846.1"/>
    <property type="molecule type" value="Genomic_DNA"/>
</dbReference>
<name>A0AAD0KK49_9BACL</name>
<dbReference type="InterPro" id="IPR016024">
    <property type="entry name" value="ARM-type_fold"/>
</dbReference>
<accession>A0AAD0KK49</accession>
<protein>
    <submittedName>
        <fullName evidence="1">Uncharacterized protein</fullName>
    </submittedName>
</protein>
<reference evidence="1 2" key="1">
    <citation type="submission" date="2017-06" db="EMBL/GenBank/DDBJ databases">
        <title>Complete genome sequence of Paenibacillus odorifer CBA7130.</title>
        <authorList>
            <person name="Nam Y.-D."/>
            <person name="Kang J."/>
            <person name="Chung W.-H."/>
        </authorList>
    </citation>
    <scope>NUCLEOTIDE SEQUENCE [LARGE SCALE GENOMIC DNA]</scope>
    <source>
        <strain evidence="1 2">CBA7130</strain>
    </source>
</reference>
<dbReference type="AlphaFoldDB" id="A0AAD0KK49"/>
<proteinExistence type="predicted"/>
<sequence length="913" mass="100769">MPLNQDQQIFQQSTTTQSWGNIQGQTLVAGQGSMRRGMNYKLGAQAMAQINNLLNKWAELKILGSAEVSLLLQVQIQTPLDLFDEAGLAGRLQAVLKAAVAAGLSMNMTVKELLKILKNKPSGNGLSGELIELLLEESKLEGYLYAQFAVGFMAYANFVMLGNLHKTATLGESGFQFVYEAGMGFIAGGGYRGGINFKFPDPAKLVNRYGDRLIEGIVNKAIDTQQEQALMLGTMLRIGVKSAYEVSRQLNEGTGSNNEKLAQTVLTFIGGQFQSLFFLTMNVFFKEEILRLIGLASLPAEQTSEVIQTLKGFNSFQLVPDNHEVFVRLDSLSALIQNEQLKKEFVRSISALWVSALLLPLAVQAADKATMPTFTAQLSYQPPPAVKSAINTDLNRPSDTNLNQGDLLSFLLDKPLTLTIQHVDSVREIAAILKPAVSGTAQDAMKFLFSPSFPSTTGENSFRSTLGAINQAFDHYVDTEISARKTAISNTLAGEEEIKILFEQALIPCIQLTSDVLIPEIVNGFQNFDIKTMQEALSSVLLTMLGRSVIHVMDGIQTSVNKQIEGLLREAAGQAANVLGPLGAQDILKKPLEAAVKIIAEMVAPLTPEAQEQLFENALNIFTPIKGNAVDFANHLQSDPMWMPQMAEIEAIAKILINHLTDHMIQFALKLIPALFQALIDELLAIIEHWLNVIAKILNTITDFITKLMQEKLMKELIEPVMEIAEKAADVLTFNIFSLIGAGKVKDEFFKGLRGAVEAIIQEAIIPPVVMTVKEIKFNPRKLVDLCRDVSDFSFTKFSEIFNDYIFGEIQNQLEKGLNMKNFKLDIKVPVSFSIDLPWPLGSQSLSHTFRLTDVLIPSSIVLDIVMNLIRNNLKLGGTSEYLFQMVVTTIDNFNKVDQYKLDMADALKKYSN</sequence>
<dbReference type="Proteomes" id="UP000249163">
    <property type="component" value="Chromosome"/>
</dbReference>
<gene>
    <name evidence="1" type="ORF">CD191_15160</name>
</gene>
<dbReference type="SUPFAM" id="SSF48371">
    <property type="entry name" value="ARM repeat"/>
    <property type="match status" value="1"/>
</dbReference>
<evidence type="ECO:0000313" key="1">
    <source>
        <dbReference type="EMBL" id="AWV33846.1"/>
    </source>
</evidence>
<evidence type="ECO:0000313" key="2">
    <source>
        <dbReference type="Proteomes" id="UP000249163"/>
    </source>
</evidence>
<organism evidence="1 2">
    <name type="scientific">Paenibacillus odorifer</name>
    <dbReference type="NCBI Taxonomy" id="189426"/>
    <lineage>
        <taxon>Bacteria</taxon>
        <taxon>Bacillati</taxon>
        <taxon>Bacillota</taxon>
        <taxon>Bacilli</taxon>
        <taxon>Bacillales</taxon>
        <taxon>Paenibacillaceae</taxon>
        <taxon>Paenibacillus</taxon>
    </lineage>
</organism>